<evidence type="ECO:0000313" key="3">
    <source>
        <dbReference type="Proteomes" id="UP001055804"/>
    </source>
</evidence>
<accession>A0A9J6PCI5</accession>
<dbReference type="InterPro" id="IPR003779">
    <property type="entry name" value="CMD-like"/>
</dbReference>
<dbReference type="AlphaFoldDB" id="A0A9J6PCI5"/>
<dbReference type="PANTHER" id="PTHR33570:SF2">
    <property type="entry name" value="CARBOXYMUCONOLACTONE DECARBOXYLASE-LIKE DOMAIN-CONTAINING PROTEIN"/>
    <property type="match status" value="1"/>
</dbReference>
<gene>
    <name evidence="2" type="ORF">NJQ99_11495</name>
</gene>
<dbReference type="Proteomes" id="UP001055804">
    <property type="component" value="Unassembled WGS sequence"/>
</dbReference>
<organism evidence="2 3">
    <name type="scientific">Futiania mangrovi</name>
    <dbReference type="NCBI Taxonomy" id="2959716"/>
    <lineage>
        <taxon>Bacteria</taxon>
        <taxon>Pseudomonadati</taxon>
        <taxon>Pseudomonadota</taxon>
        <taxon>Alphaproteobacteria</taxon>
        <taxon>Futianiales</taxon>
        <taxon>Futianiaceae</taxon>
        <taxon>Futiania</taxon>
    </lineage>
</organism>
<dbReference type="GO" id="GO:0051920">
    <property type="term" value="F:peroxiredoxin activity"/>
    <property type="evidence" value="ECO:0007669"/>
    <property type="project" value="InterPro"/>
</dbReference>
<comment type="caution">
    <text evidence="2">The sequence shown here is derived from an EMBL/GenBank/DDBJ whole genome shotgun (WGS) entry which is preliminary data.</text>
</comment>
<feature type="domain" description="Carboxymuconolactone decarboxylase-like" evidence="1">
    <location>
        <begin position="39"/>
        <end position="116"/>
    </location>
</feature>
<dbReference type="Gene3D" id="1.20.1290.10">
    <property type="entry name" value="AhpD-like"/>
    <property type="match status" value="1"/>
</dbReference>
<dbReference type="Pfam" id="PF02627">
    <property type="entry name" value="CMD"/>
    <property type="match status" value="1"/>
</dbReference>
<dbReference type="PANTHER" id="PTHR33570">
    <property type="entry name" value="4-CARBOXYMUCONOLACTONE DECARBOXYLASE FAMILY PROTEIN"/>
    <property type="match status" value="1"/>
</dbReference>
<name>A0A9J6PCI5_9PROT</name>
<reference evidence="2" key="1">
    <citation type="submission" date="2022-06" db="EMBL/GenBank/DDBJ databases">
        <title>Isolation and Genomics of Futiania mangrovii gen. nov., sp. nov., a Rare and Metabolically-versatile member in the Class Alphaproteobacteria.</title>
        <authorList>
            <person name="Liu L."/>
            <person name="Huang W.-C."/>
            <person name="Pan J."/>
            <person name="Li J."/>
            <person name="Huang Y."/>
            <person name="Du H."/>
            <person name="Liu Y."/>
            <person name="Li M."/>
        </authorList>
    </citation>
    <scope>NUCLEOTIDE SEQUENCE</scope>
    <source>
        <strain evidence="2">FT118</strain>
    </source>
</reference>
<dbReference type="SUPFAM" id="SSF69118">
    <property type="entry name" value="AhpD-like"/>
    <property type="match status" value="1"/>
</dbReference>
<sequence length="126" mass="14034">MDKREAGRQVMREVLGEGYLERRDASTNSFNAPLRRFSEESCFGESWSRPGLARPVRSLLCLVMLTALGRTAEFRIHVGAALNNGCTPEEIQEAIYQAAVYCGLPAAVESFRIAEEVLRERGIEIA</sequence>
<evidence type="ECO:0000313" key="2">
    <source>
        <dbReference type="EMBL" id="MCP1337037.1"/>
    </source>
</evidence>
<dbReference type="RefSeq" id="WP_269332975.1">
    <property type="nucleotide sequence ID" value="NZ_JAMZFT010000002.1"/>
</dbReference>
<protein>
    <submittedName>
        <fullName evidence="2">Carboxymuconolactone decarboxylase family protein</fullName>
    </submittedName>
</protein>
<dbReference type="InterPro" id="IPR052512">
    <property type="entry name" value="4CMD/NDH-1_regulator"/>
</dbReference>
<proteinExistence type="predicted"/>
<keyword evidence="3" id="KW-1185">Reference proteome</keyword>
<evidence type="ECO:0000259" key="1">
    <source>
        <dbReference type="Pfam" id="PF02627"/>
    </source>
</evidence>
<dbReference type="EMBL" id="JAMZFT010000002">
    <property type="protein sequence ID" value="MCP1337037.1"/>
    <property type="molecule type" value="Genomic_DNA"/>
</dbReference>
<dbReference type="InterPro" id="IPR029032">
    <property type="entry name" value="AhpD-like"/>
</dbReference>